<dbReference type="Proteomes" id="UP001458880">
    <property type="component" value="Unassembled WGS sequence"/>
</dbReference>
<proteinExistence type="predicted"/>
<evidence type="ECO:0000313" key="1">
    <source>
        <dbReference type="EMBL" id="KAK9679276.1"/>
    </source>
</evidence>
<evidence type="ECO:0000313" key="2">
    <source>
        <dbReference type="Proteomes" id="UP001458880"/>
    </source>
</evidence>
<dbReference type="EMBL" id="JASPKY010001051">
    <property type="protein sequence ID" value="KAK9679276.1"/>
    <property type="molecule type" value="Genomic_DNA"/>
</dbReference>
<dbReference type="AlphaFoldDB" id="A0AAW1HSR9"/>
<comment type="caution">
    <text evidence="1">The sequence shown here is derived from an EMBL/GenBank/DDBJ whole genome shotgun (WGS) entry which is preliminary data.</text>
</comment>
<protein>
    <submittedName>
        <fullName evidence="1">Uncharacterized protein</fullName>
    </submittedName>
</protein>
<organism evidence="1 2">
    <name type="scientific">Popillia japonica</name>
    <name type="common">Japanese beetle</name>
    <dbReference type="NCBI Taxonomy" id="7064"/>
    <lineage>
        <taxon>Eukaryota</taxon>
        <taxon>Metazoa</taxon>
        <taxon>Ecdysozoa</taxon>
        <taxon>Arthropoda</taxon>
        <taxon>Hexapoda</taxon>
        <taxon>Insecta</taxon>
        <taxon>Pterygota</taxon>
        <taxon>Neoptera</taxon>
        <taxon>Endopterygota</taxon>
        <taxon>Coleoptera</taxon>
        <taxon>Polyphaga</taxon>
        <taxon>Scarabaeiformia</taxon>
        <taxon>Scarabaeidae</taxon>
        <taxon>Rutelinae</taxon>
        <taxon>Popillia</taxon>
    </lineage>
</organism>
<gene>
    <name evidence="1" type="ORF">QE152_g40152</name>
</gene>
<sequence length="114" mass="12854">MVLCDASGEGDKEEEKRESRISAIAEKVDKKGGITTKKRENILFVYLRRLAPDYVGVVIFRLASKKRENILFVYLRRLAPDYVGVVIFRLASPLFSSKHDRFGILAGTITASFS</sequence>
<keyword evidence="2" id="KW-1185">Reference proteome</keyword>
<accession>A0AAW1HSR9</accession>
<reference evidence="1 2" key="1">
    <citation type="journal article" date="2024" name="BMC Genomics">
        <title>De novo assembly and annotation of Popillia japonica's genome with initial clues to its potential as an invasive pest.</title>
        <authorList>
            <person name="Cucini C."/>
            <person name="Boschi S."/>
            <person name="Funari R."/>
            <person name="Cardaioli E."/>
            <person name="Iannotti N."/>
            <person name="Marturano G."/>
            <person name="Paoli F."/>
            <person name="Bruttini M."/>
            <person name="Carapelli A."/>
            <person name="Frati F."/>
            <person name="Nardi F."/>
        </authorList>
    </citation>
    <scope>NUCLEOTIDE SEQUENCE [LARGE SCALE GENOMIC DNA]</scope>
    <source>
        <strain evidence="1">DMR45628</strain>
    </source>
</reference>
<name>A0AAW1HSR9_POPJA</name>